<gene>
    <name evidence="12" type="primary">pcm</name>
    <name evidence="12" type="ORF">MPLG2_0781</name>
</gene>
<evidence type="ECO:0000256" key="1">
    <source>
        <dbReference type="ARBA" id="ARBA00004496"/>
    </source>
</evidence>
<sequence>MGCPRRVTEHSRVIAALADVPRVRFLPADVRALAARDAPLPIGHGATNSQPWTVQFMLELLHVPVGASVLDVGSGSGWTTALLARLTGPTGRVRGVEIVPELVAMGRRNLAGFEQPWASIEPARAGVFGLPDDGPFDRILVSADPGEIPVELEQQLAVGGRLVAPASGVMWVIDRDADGWHREPIMGYRFRFVPLV</sequence>
<dbReference type="AlphaFoldDB" id="A0A2N9JCF6"/>
<dbReference type="InterPro" id="IPR029063">
    <property type="entry name" value="SAM-dependent_MTases_sf"/>
</dbReference>
<dbReference type="KEGG" id="mgg:MPLG2_0781"/>
<keyword evidence="7 12" id="KW-0808">Transferase</keyword>
<dbReference type="InterPro" id="IPR000682">
    <property type="entry name" value="PCMT"/>
</dbReference>
<dbReference type="SUPFAM" id="SSF53335">
    <property type="entry name" value="S-adenosyl-L-methionine-dependent methyltransferases"/>
    <property type="match status" value="1"/>
</dbReference>
<evidence type="ECO:0000256" key="2">
    <source>
        <dbReference type="ARBA" id="ARBA00005369"/>
    </source>
</evidence>
<comment type="subcellular location">
    <subcellularLocation>
        <location evidence="1">Cytoplasm</location>
    </subcellularLocation>
</comment>
<dbReference type="GO" id="GO:0004719">
    <property type="term" value="F:protein-L-isoaspartate (D-aspartate) O-methyltransferase activity"/>
    <property type="evidence" value="ECO:0007669"/>
    <property type="project" value="UniProtKB-EC"/>
</dbReference>
<evidence type="ECO:0000256" key="7">
    <source>
        <dbReference type="ARBA" id="ARBA00022679"/>
    </source>
</evidence>
<evidence type="ECO:0000256" key="5">
    <source>
        <dbReference type="ARBA" id="ARBA00022490"/>
    </source>
</evidence>
<dbReference type="Proteomes" id="UP000238164">
    <property type="component" value="Chromosome 1"/>
</dbReference>
<name>A0A2N9JCF6_9ACTN</name>
<evidence type="ECO:0000256" key="11">
    <source>
        <dbReference type="ARBA" id="ARBA00031350"/>
    </source>
</evidence>
<evidence type="ECO:0000256" key="9">
    <source>
        <dbReference type="ARBA" id="ARBA00030757"/>
    </source>
</evidence>
<reference evidence="12 13" key="1">
    <citation type="submission" date="2018-02" db="EMBL/GenBank/DDBJ databases">
        <authorList>
            <person name="Cohen D.B."/>
            <person name="Kent A.D."/>
        </authorList>
    </citation>
    <scope>NUCLEOTIDE SEQUENCE [LARGE SCALE GENOMIC DNA]</scope>
    <source>
        <strain evidence="12">1</strain>
    </source>
</reference>
<dbReference type="Pfam" id="PF01135">
    <property type="entry name" value="PCMT"/>
    <property type="match status" value="1"/>
</dbReference>
<comment type="similarity">
    <text evidence="2">Belongs to the methyltransferase superfamily. L-isoaspartyl/D-aspartyl protein methyltransferase family.</text>
</comment>
<organism evidence="12 13">
    <name type="scientific">Micropruina glycogenica</name>
    <dbReference type="NCBI Taxonomy" id="75385"/>
    <lineage>
        <taxon>Bacteria</taxon>
        <taxon>Bacillati</taxon>
        <taxon>Actinomycetota</taxon>
        <taxon>Actinomycetes</taxon>
        <taxon>Propionibacteriales</taxon>
        <taxon>Nocardioidaceae</taxon>
        <taxon>Micropruina</taxon>
    </lineage>
</organism>
<dbReference type="GO" id="GO:0005737">
    <property type="term" value="C:cytoplasm"/>
    <property type="evidence" value="ECO:0007669"/>
    <property type="project" value="UniProtKB-SubCell"/>
</dbReference>
<dbReference type="GO" id="GO:0032259">
    <property type="term" value="P:methylation"/>
    <property type="evidence" value="ECO:0007669"/>
    <property type="project" value="UniProtKB-KW"/>
</dbReference>
<evidence type="ECO:0000256" key="6">
    <source>
        <dbReference type="ARBA" id="ARBA00022603"/>
    </source>
</evidence>
<evidence type="ECO:0000313" key="12">
    <source>
        <dbReference type="EMBL" id="SPD85817.1"/>
    </source>
</evidence>
<evidence type="ECO:0000256" key="10">
    <source>
        <dbReference type="ARBA" id="ARBA00031323"/>
    </source>
</evidence>
<keyword evidence="13" id="KW-1185">Reference proteome</keyword>
<dbReference type="Gene3D" id="3.40.50.150">
    <property type="entry name" value="Vaccinia Virus protein VP39"/>
    <property type="match status" value="1"/>
</dbReference>
<evidence type="ECO:0000313" key="13">
    <source>
        <dbReference type="Proteomes" id="UP000238164"/>
    </source>
</evidence>
<dbReference type="EMBL" id="LT985188">
    <property type="protein sequence ID" value="SPD85817.1"/>
    <property type="molecule type" value="Genomic_DNA"/>
</dbReference>
<evidence type="ECO:0000256" key="4">
    <source>
        <dbReference type="ARBA" id="ARBA00013346"/>
    </source>
</evidence>
<keyword evidence="6 12" id="KW-0489">Methyltransferase</keyword>
<dbReference type="PANTHER" id="PTHR11579:SF0">
    <property type="entry name" value="PROTEIN-L-ISOASPARTATE(D-ASPARTATE) O-METHYLTRANSFERASE"/>
    <property type="match status" value="1"/>
</dbReference>
<accession>A0A2N9JCF6</accession>
<evidence type="ECO:0000256" key="8">
    <source>
        <dbReference type="ARBA" id="ARBA00022691"/>
    </source>
</evidence>
<dbReference type="PANTHER" id="PTHR11579">
    <property type="entry name" value="PROTEIN-L-ISOASPARTATE O-METHYLTRANSFERASE"/>
    <property type="match status" value="1"/>
</dbReference>
<dbReference type="EC" id="2.1.1.77" evidence="3"/>
<protein>
    <recommendedName>
        <fullName evidence="4">Protein-L-isoaspartate O-methyltransferase</fullName>
        <ecNumber evidence="3">2.1.1.77</ecNumber>
    </recommendedName>
    <alternativeName>
        <fullName evidence="11">L-isoaspartyl protein carboxyl methyltransferase</fullName>
    </alternativeName>
    <alternativeName>
        <fullName evidence="9">Protein L-isoaspartyl methyltransferase</fullName>
    </alternativeName>
    <alternativeName>
        <fullName evidence="10">Protein-beta-aspartate methyltransferase</fullName>
    </alternativeName>
</protein>
<dbReference type="CDD" id="cd02440">
    <property type="entry name" value="AdoMet_MTases"/>
    <property type="match status" value="1"/>
</dbReference>
<keyword evidence="8" id="KW-0949">S-adenosyl-L-methionine</keyword>
<proteinExistence type="inferred from homology"/>
<evidence type="ECO:0000256" key="3">
    <source>
        <dbReference type="ARBA" id="ARBA00011890"/>
    </source>
</evidence>
<keyword evidence="5" id="KW-0963">Cytoplasm</keyword>